<keyword evidence="2" id="KW-1185">Reference proteome</keyword>
<evidence type="ECO:0000313" key="2">
    <source>
        <dbReference type="Proteomes" id="UP000596661"/>
    </source>
</evidence>
<organism evidence="1 2">
    <name type="scientific">Cannabis sativa</name>
    <name type="common">Hemp</name>
    <name type="synonym">Marijuana</name>
    <dbReference type="NCBI Taxonomy" id="3483"/>
    <lineage>
        <taxon>Eukaryota</taxon>
        <taxon>Viridiplantae</taxon>
        <taxon>Streptophyta</taxon>
        <taxon>Embryophyta</taxon>
        <taxon>Tracheophyta</taxon>
        <taxon>Spermatophyta</taxon>
        <taxon>Magnoliopsida</taxon>
        <taxon>eudicotyledons</taxon>
        <taxon>Gunneridae</taxon>
        <taxon>Pentapetalae</taxon>
        <taxon>rosids</taxon>
        <taxon>fabids</taxon>
        <taxon>Rosales</taxon>
        <taxon>Cannabaceae</taxon>
        <taxon>Cannabis</taxon>
    </lineage>
</organism>
<dbReference type="Gramene" id="evm.model.04.1498">
    <property type="protein sequence ID" value="cds.evm.model.04.1498"/>
    <property type="gene ID" value="evm.TU.04.1498"/>
</dbReference>
<sequence length="105" mass="12138">MRNRRGPDSLVPLNPVIEKSCKQNRKNEREAKKAEKMKLNEDIIPRVLQGDYTHPNAERSLHDYILPTLTGVQKNISIKMSLEKPTEKHPTPMLKCGLVRWVLLI</sequence>
<protein>
    <submittedName>
        <fullName evidence="1">Uncharacterized protein</fullName>
    </submittedName>
</protein>
<dbReference type="EMBL" id="UZAU01000390">
    <property type="status" value="NOT_ANNOTATED_CDS"/>
    <property type="molecule type" value="Genomic_DNA"/>
</dbReference>
<proteinExistence type="predicted"/>
<reference evidence="1" key="1">
    <citation type="submission" date="2018-11" db="EMBL/GenBank/DDBJ databases">
        <authorList>
            <person name="Grassa J C."/>
        </authorList>
    </citation>
    <scope>NUCLEOTIDE SEQUENCE [LARGE SCALE GENOMIC DNA]</scope>
</reference>
<name>A0A803PDC7_CANSA</name>
<accession>A0A803PDC7</accession>
<reference evidence="1" key="2">
    <citation type="submission" date="2021-03" db="UniProtKB">
        <authorList>
            <consortium name="EnsemblPlants"/>
        </authorList>
    </citation>
    <scope>IDENTIFICATION</scope>
</reference>
<evidence type="ECO:0000313" key="1">
    <source>
        <dbReference type="EnsemblPlants" id="cds.evm.model.04.1498"/>
    </source>
</evidence>
<dbReference type="EnsemblPlants" id="evm.model.04.1498">
    <property type="protein sequence ID" value="cds.evm.model.04.1498"/>
    <property type="gene ID" value="evm.TU.04.1498"/>
</dbReference>
<dbReference type="Proteomes" id="UP000596661">
    <property type="component" value="Chromosome 4"/>
</dbReference>
<dbReference type="AlphaFoldDB" id="A0A803PDC7"/>